<feature type="region of interest" description="Disordered" evidence="1">
    <location>
        <begin position="1"/>
        <end position="68"/>
    </location>
</feature>
<proteinExistence type="predicted"/>
<dbReference type="Proteomes" id="UP000722791">
    <property type="component" value="Unassembled WGS sequence"/>
</dbReference>
<comment type="caution">
    <text evidence="2">The sequence shown here is derived from an EMBL/GenBank/DDBJ whole genome shotgun (WGS) entry which is preliminary data.</text>
</comment>
<evidence type="ECO:0000313" key="3">
    <source>
        <dbReference type="EMBL" id="GIM07146.1"/>
    </source>
</evidence>
<feature type="compositionally biased region" description="Polar residues" evidence="1">
    <location>
        <begin position="1"/>
        <end position="11"/>
    </location>
</feature>
<evidence type="ECO:0000256" key="1">
    <source>
        <dbReference type="SAM" id="MobiDB-lite"/>
    </source>
</evidence>
<dbReference type="Proteomes" id="UP000747110">
    <property type="component" value="Unassembled WGS sequence"/>
</dbReference>
<feature type="compositionally biased region" description="Pro residues" evidence="1">
    <location>
        <begin position="191"/>
        <end position="201"/>
    </location>
</feature>
<feature type="compositionally biased region" description="Low complexity" evidence="1">
    <location>
        <begin position="821"/>
        <end position="834"/>
    </location>
</feature>
<feature type="compositionally biased region" description="Basic and acidic residues" evidence="1">
    <location>
        <begin position="244"/>
        <end position="261"/>
    </location>
</feature>
<protein>
    <submittedName>
        <fullName evidence="2">Uncharacterized protein</fullName>
    </submittedName>
</protein>
<dbReference type="EMBL" id="BNCQ01000023">
    <property type="protein sequence ID" value="GIM07146.1"/>
    <property type="molecule type" value="Genomic_DNA"/>
</dbReference>
<organism evidence="2 4">
    <name type="scientific">Volvox reticuliferus</name>
    <dbReference type="NCBI Taxonomy" id="1737510"/>
    <lineage>
        <taxon>Eukaryota</taxon>
        <taxon>Viridiplantae</taxon>
        <taxon>Chlorophyta</taxon>
        <taxon>core chlorophytes</taxon>
        <taxon>Chlorophyceae</taxon>
        <taxon>CS clade</taxon>
        <taxon>Chlamydomonadales</taxon>
        <taxon>Volvocaceae</taxon>
        <taxon>Volvox</taxon>
    </lineage>
</organism>
<feature type="compositionally biased region" description="Low complexity" evidence="1">
    <location>
        <begin position="52"/>
        <end position="68"/>
    </location>
</feature>
<dbReference type="AlphaFoldDB" id="A0A8J4CN82"/>
<gene>
    <name evidence="2" type="ORF">Vretifemale_12118</name>
    <name evidence="3" type="ORF">Vretimale_11365</name>
</gene>
<reference evidence="2" key="1">
    <citation type="journal article" date="2021" name="Proc. Natl. Acad. Sci. U.S.A.">
        <title>Three genomes in the algal genus Volvox reveal the fate of a haploid sex-determining region after a transition to homothallism.</title>
        <authorList>
            <person name="Yamamoto K."/>
            <person name="Hamaji T."/>
            <person name="Kawai-Toyooka H."/>
            <person name="Matsuzaki R."/>
            <person name="Takahashi F."/>
            <person name="Nishimura Y."/>
            <person name="Kawachi M."/>
            <person name="Noguchi H."/>
            <person name="Minakuchi Y."/>
            <person name="Umen J.G."/>
            <person name="Toyoda A."/>
            <person name="Nozaki H."/>
        </authorList>
    </citation>
    <scope>NUCLEOTIDE SEQUENCE</scope>
    <source>
        <strain evidence="3">NIES-3785</strain>
        <strain evidence="2">NIES-3786</strain>
    </source>
</reference>
<keyword evidence="4" id="KW-1185">Reference proteome</keyword>
<sequence>MEQQHGSSLSASKPRLLGLGVGPAFSKPPFPQLKPGLTAPSPGFSGASPRPGSLTTSGRLGSTGSGALPLRSFSRHSLSPSWGCMPDAAATTAGLCDITSAAAISPGPYSPPECILNEDRPVPGGAPSCYAAKLAKVDSWASVDTQKVARLDSPNAGGGGGLTAAYLQPQAQLQQRQRVSESVAAFLPGSAVPPPPPPPASTPGTSSMGQKLPPVQIQWLPPVAPKPPTKQRNRPVKQVQWLLPEKELEKEKQESLEDWGKWIHTGLEDGSGAIEQPPPKKRRREAPSDVSPPARRLGGLLQPVPSPSPPPLLHNIGPTGLRAVQPPSRPRQGRNPAPARGKDHRGPAARAMAVSPVPDLATLTAPQWATLERHLLGGSGNGGSATAAAEANVELSQALKMLSAYAFTAPPHPQRKRQQSQEGAAEVATVGCPGGPVPAAAAAESASAAVQPDIKDIPMQHGASDASPLAGSGLGPLAEAALCRRHGCYDPGPDDSVGSCSFEIVRRVDAGKAARCSLSTAGSRAPYSDLQTALRTHPGVVRGLWRLVGVAVGLSPAVYDCDGCGAGSSSSSPGLAEIAKGEIGATGAATETAETWTQQSGEVIATAAAKQQQLVWGACAANVLRNLAVAELVPEQLLCGVGLDTCAAALEVETCHRIAGTAAIHGLAASLLELLTALPHKLRLPSSLESNPPAIGGDIGFSDVLLPGMESAGAAPAAAAAIGELHEAGAVISSAQQRHREVMSTRPMVRLQRPGPLLEVVVRLMAGGRDVCLRLRTLAAGLLAAWLGVSTNQPAVLHALTSCSLTLLFTTPNQAPTPLQASGGAAAAAADPAGTTHGSLPTRGEEVTDLGRNATSPSADTAHSADVAAVHEVSLAETAPRLPMQCTAEYMTRRAVSGVEGRQGPLNALADLLSGRVIMEEVRREAAEAGIADAEGVMWLRLLAAWRRSDAVAAAVEVLYTLTSRCGHLGRKLVRAHPGLLTGLAALAEAAEAAEADFSTARDDPRAARCRAMLTAASVVAAEVLAALTAGGSKAAEAETVAAVTQPKDGGVRALGVHEMGV</sequence>
<name>A0A8J4CN82_9CHLO</name>
<evidence type="ECO:0000313" key="4">
    <source>
        <dbReference type="Proteomes" id="UP000747110"/>
    </source>
</evidence>
<dbReference type="EMBL" id="BNCP01000026">
    <property type="protein sequence ID" value="GIL83266.1"/>
    <property type="molecule type" value="Genomic_DNA"/>
</dbReference>
<feature type="region of interest" description="Disordered" evidence="1">
    <location>
        <begin position="187"/>
        <end position="357"/>
    </location>
</feature>
<feature type="region of interest" description="Disordered" evidence="1">
    <location>
        <begin position="819"/>
        <end position="863"/>
    </location>
</feature>
<evidence type="ECO:0000313" key="2">
    <source>
        <dbReference type="EMBL" id="GIL83266.1"/>
    </source>
</evidence>
<accession>A0A8J4CN82</accession>
<dbReference type="OrthoDB" id="10554584at2759"/>